<dbReference type="GO" id="GO:0000981">
    <property type="term" value="F:DNA-binding transcription factor activity, RNA polymerase II-specific"/>
    <property type="evidence" value="ECO:0007669"/>
    <property type="project" value="TreeGrafter"/>
</dbReference>
<dbReference type="GO" id="GO:0005667">
    <property type="term" value="C:transcription regulator complex"/>
    <property type="evidence" value="ECO:0007669"/>
    <property type="project" value="TreeGrafter"/>
</dbReference>
<dbReference type="GO" id="GO:0005634">
    <property type="term" value="C:nucleus"/>
    <property type="evidence" value="ECO:0007669"/>
    <property type="project" value="UniProtKB-SubCell"/>
</dbReference>
<evidence type="ECO:0000256" key="4">
    <source>
        <dbReference type="ARBA" id="ARBA00023163"/>
    </source>
</evidence>
<dbReference type="OrthoDB" id="10006572at2759"/>
<keyword evidence="5" id="KW-0539">Nucleus</keyword>
<keyword evidence="3" id="KW-0805">Transcription regulation</keyword>
<dbReference type="EMBL" id="MBFS01000030">
    <property type="protein sequence ID" value="PVV05170.1"/>
    <property type="molecule type" value="Genomic_DNA"/>
</dbReference>
<dbReference type="Pfam" id="PF01285">
    <property type="entry name" value="TEA"/>
    <property type="match status" value="1"/>
</dbReference>
<evidence type="ECO:0000256" key="1">
    <source>
        <dbReference type="ARBA" id="ARBA00004123"/>
    </source>
</evidence>
<evidence type="ECO:0000256" key="6">
    <source>
        <dbReference type="SAM" id="MobiDB-lite"/>
    </source>
</evidence>
<sequence>MELHEIKEILSEFKMEEYILASKNKIDGEVWSEVAEYHFLIGNKRFFHRFIHFAIDLFSQIGQKKYQLDDNSKVFCTWTNTSFCGGEFFFLRLVYCFLFLELVGRNDIISRYIFMKSKIYRARKQVSSHIQVWANCKKAPCSREMDVNVFRKLSANFRAFYVRISGINISSKKMLGNKRRRKDAVVGGSIAESSDLLQNKKPRIENAELGANSSALLLFSSSTSGFGNNGNGLSRNEGTDLEVAIKELKLSEKEKNYLKMLFRIGISRPISMMVNTQQPQLFQNVYQQQMANREFIPLNSSLSQHCMYNNTASSLIQPQLQGSSFLNSFSKMDYPQSSIPVPINSLVSNRYPPIPEKISKLASIPLELPDTADSRNRMSYVSKPGLNHSDDIQVFNELKRSMYEQQELGKHYQIGTPNMSISTSMPTLLNNNSKMVPVQLLHPAAEKLDITKDSSYQFINQTKFLNNRPASLENKFMTHENMFMSNSPSNANVYGNYTENKQKGFTSPGNMFSNIYAKEDLLKSANILDFSDKKSLQKTLDQIKNTNNMLQGDIESQFSKNNVDIRKVQSSNYEDFSQNKIQSINPEFLPQNGFSSLFQEKNNENFIEPLFKNLIDIGINEKDLNNIENMSGNNIYSGNYNNTQNQARSAIQGANYINKIDSSEINIDLSSLNKNIFQQDTDKPQRFNPISSATTLQDSYNDNLLANINYLDNILDNSYTFDQKKFLDINESIMSSYDISEIFKIIGNKGFNGEGKATSELNKQTQIISNLKSNVQSEVDTFANYEYRQPFNQSRAEQVGESCFETSYLTSPKSSLANEKSSFENKTYEDKNNPNSKLFNGTSSTLLSPSSLQNEPISFSSLPMLLEQNKMMGNLDGFLSVENSVDAQGLTLEKMKALAEGFTKSEKNNMDSASLEESDDTSLFISKLISSMEENQFNENIEEQAKWIDILFRNKISSEVTKFNEDAQLNYISLNSDNSNINDLTPIQDLSQVRFESIANNVSFNDSKIDATRYVNEANSHSESLPNTINPTIFKNSFKFFT</sequence>
<comment type="similarity">
    <text evidence="2">Belongs to the TEC1 family.</text>
</comment>
<name>A0A2T9ZKU6_9FUNG</name>
<dbReference type="AlphaFoldDB" id="A0A2T9ZKU6"/>
<comment type="caution">
    <text evidence="8">The sequence shown here is derived from an EMBL/GenBank/DDBJ whole genome shotgun (WGS) entry which is preliminary data.</text>
</comment>
<dbReference type="PANTHER" id="PTHR11834:SF0">
    <property type="entry name" value="PROTEIN SCALLOPED"/>
    <property type="match status" value="1"/>
</dbReference>
<accession>A0A2T9ZKU6</accession>
<keyword evidence="4" id="KW-0804">Transcription</keyword>
<evidence type="ECO:0000313" key="8">
    <source>
        <dbReference type="EMBL" id="PVV05170.1"/>
    </source>
</evidence>
<evidence type="ECO:0000259" key="7">
    <source>
        <dbReference type="Pfam" id="PF01285"/>
    </source>
</evidence>
<protein>
    <recommendedName>
        <fullName evidence="7">TEA domain-containing protein</fullName>
    </recommendedName>
</protein>
<dbReference type="GO" id="GO:0000978">
    <property type="term" value="F:RNA polymerase II cis-regulatory region sequence-specific DNA binding"/>
    <property type="evidence" value="ECO:0007669"/>
    <property type="project" value="TreeGrafter"/>
</dbReference>
<feature type="domain" description="TEA" evidence="7">
    <location>
        <begin position="102"/>
        <end position="134"/>
    </location>
</feature>
<dbReference type="Proteomes" id="UP000245609">
    <property type="component" value="Unassembled WGS sequence"/>
</dbReference>
<evidence type="ECO:0000256" key="3">
    <source>
        <dbReference type="ARBA" id="ARBA00023015"/>
    </source>
</evidence>
<proteinExistence type="inferred from homology"/>
<dbReference type="STRING" id="133381.A0A2T9ZKU6"/>
<dbReference type="InterPro" id="IPR038096">
    <property type="entry name" value="TEA/ATTS_sf"/>
</dbReference>
<keyword evidence="9" id="KW-1185">Reference proteome</keyword>
<dbReference type="PANTHER" id="PTHR11834">
    <property type="entry name" value="TRANSCRIPTIONAL ENHANCER FACTOR TEF RELATED"/>
    <property type="match status" value="1"/>
</dbReference>
<organism evidence="8 9">
    <name type="scientific">Smittium megazygosporum</name>
    <dbReference type="NCBI Taxonomy" id="133381"/>
    <lineage>
        <taxon>Eukaryota</taxon>
        <taxon>Fungi</taxon>
        <taxon>Fungi incertae sedis</taxon>
        <taxon>Zoopagomycota</taxon>
        <taxon>Kickxellomycotina</taxon>
        <taxon>Harpellomycetes</taxon>
        <taxon>Harpellales</taxon>
        <taxon>Legeriomycetaceae</taxon>
        <taxon>Smittium</taxon>
    </lineage>
</organism>
<gene>
    <name evidence="8" type="ORF">BB560_000314</name>
</gene>
<dbReference type="Gene3D" id="6.10.20.40">
    <property type="entry name" value="TEA/ATTS domain"/>
    <property type="match status" value="1"/>
</dbReference>
<dbReference type="InterPro" id="IPR000818">
    <property type="entry name" value="TEA/ATTS_dom"/>
</dbReference>
<evidence type="ECO:0000256" key="2">
    <source>
        <dbReference type="ARBA" id="ARBA00008421"/>
    </source>
</evidence>
<reference evidence="8 9" key="1">
    <citation type="journal article" date="2018" name="MBio">
        <title>Comparative Genomics Reveals the Core Gene Toolbox for the Fungus-Insect Symbiosis.</title>
        <authorList>
            <person name="Wang Y."/>
            <person name="Stata M."/>
            <person name="Wang W."/>
            <person name="Stajich J.E."/>
            <person name="White M.M."/>
            <person name="Moncalvo J.M."/>
        </authorList>
    </citation>
    <scope>NUCLEOTIDE SEQUENCE [LARGE SCALE GENOMIC DNA]</scope>
    <source>
        <strain evidence="8 9">SC-DP-2</strain>
    </source>
</reference>
<evidence type="ECO:0000313" key="9">
    <source>
        <dbReference type="Proteomes" id="UP000245609"/>
    </source>
</evidence>
<comment type="subcellular location">
    <subcellularLocation>
        <location evidence="1">Nucleus</location>
    </subcellularLocation>
</comment>
<feature type="region of interest" description="Disordered" evidence="6">
    <location>
        <begin position="824"/>
        <end position="844"/>
    </location>
</feature>
<evidence type="ECO:0000256" key="5">
    <source>
        <dbReference type="ARBA" id="ARBA00023242"/>
    </source>
</evidence>
<dbReference type="InterPro" id="IPR050937">
    <property type="entry name" value="TEC1_TEAD_TF"/>
</dbReference>